<evidence type="ECO:0000313" key="1">
    <source>
        <dbReference type="EMBL" id="KAI9908395.1"/>
    </source>
</evidence>
<comment type="caution">
    <text evidence="1">The sequence shown here is derived from an EMBL/GenBank/DDBJ whole genome shotgun (WGS) entry which is preliminary data.</text>
</comment>
<proteinExistence type="predicted"/>
<reference evidence="1 2" key="1">
    <citation type="journal article" date="2022" name="bioRxiv">
        <title>The genome of the oomycete Peronosclerospora sorghi, a cosmopolitan pathogen of maize and sorghum, is inflated with dispersed pseudogenes.</title>
        <authorList>
            <person name="Fletcher K."/>
            <person name="Martin F."/>
            <person name="Isakeit T."/>
            <person name="Cavanaugh K."/>
            <person name="Magill C."/>
            <person name="Michelmore R."/>
        </authorList>
    </citation>
    <scope>NUCLEOTIDE SEQUENCE [LARGE SCALE GENOMIC DNA]</scope>
    <source>
        <strain evidence="1">P6</strain>
    </source>
</reference>
<accession>A0ACC0VPF3</accession>
<keyword evidence="2" id="KW-1185">Reference proteome</keyword>
<name>A0ACC0VPF3_9STRA</name>
<evidence type="ECO:0000313" key="2">
    <source>
        <dbReference type="Proteomes" id="UP001163321"/>
    </source>
</evidence>
<sequence>MELVSGSISLPSAQENTLDEPVSTTIVRPPCLSLRFRPLNLRDLRLVGGKLRVVLIPSHTSEETLRALRDWDLWGPLLLCLTLSIMLSVTAPTAQSAIVFTGVFIVIWVGAAIVTINAQLLGSSMYVGIYNLHQCLSLILMRRLHPALPLDKKIVFSECMCPRVLRLPAEYRDIDLYDDESDGLEHFAARGHRCGRFSVTRCALLLRSNPMLISPFLYLALPTASVVFMSKLVPPQRKALTVYPVLLFYLFISWMVLMQ</sequence>
<dbReference type="Proteomes" id="UP001163321">
    <property type="component" value="Chromosome 8"/>
</dbReference>
<dbReference type="EMBL" id="CM047587">
    <property type="protein sequence ID" value="KAI9908395.1"/>
    <property type="molecule type" value="Genomic_DNA"/>
</dbReference>
<protein>
    <submittedName>
        <fullName evidence="1">Uncharacterized protein</fullName>
    </submittedName>
</protein>
<gene>
    <name evidence="1" type="ORF">PsorP6_016432</name>
</gene>
<organism evidence="1 2">
    <name type="scientific">Peronosclerospora sorghi</name>
    <dbReference type="NCBI Taxonomy" id="230839"/>
    <lineage>
        <taxon>Eukaryota</taxon>
        <taxon>Sar</taxon>
        <taxon>Stramenopiles</taxon>
        <taxon>Oomycota</taxon>
        <taxon>Peronosporomycetes</taxon>
        <taxon>Peronosporales</taxon>
        <taxon>Peronosporaceae</taxon>
        <taxon>Peronosclerospora</taxon>
    </lineage>
</organism>